<evidence type="ECO:0000256" key="1">
    <source>
        <dbReference type="ARBA" id="ARBA00004459"/>
    </source>
</evidence>
<dbReference type="GO" id="GO:0015031">
    <property type="term" value="P:protein transport"/>
    <property type="evidence" value="ECO:0007669"/>
    <property type="project" value="UniProtKB-KW"/>
</dbReference>
<name>A0A953T0X0_9BURK</name>
<keyword evidence="8" id="KW-0472">Membrane</keyword>
<evidence type="ECO:0000256" key="7">
    <source>
        <dbReference type="ARBA" id="ARBA00022927"/>
    </source>
</evidence>
<evidence type="ECO:0000313" key="14">
    <source>
        <dbReference type="Proteomes" id="UP000739565"/>
    </source>
</evidence>
<evidence type="ECO:0000256" key="11">
    <source>
        <dbReference type="ARBA" id="ARBA00023237"/>
    </source>
</evidence>
<keyword evidence="11" id="KW-0998">Cell outer membrane</keyword>
<keyword evidence="10" id="KW-0143">Chaperone</keyword>
<evidence type="ECO:0000256" key="5">
    <source>
        <dbReference type="ARBA" id="ARBA00022448"/>
    </source>
</evidence>
<dbReference type="InterPro" id="IPR004565">
    <property type="entry name" value="OM_lipoprot_LolB"/>
</dbReference>
<dbReference type="SUPFAM" id="SSF89392">
    <property type="entry name" value="Prokaryotic lipoproteins and lipoprotein localization factors"/>
    <property type="match status" value="1"/>
</dbReference>
<keyword evidence="12 13" id="KW-0449">Lipoprotein</keyword>
<organism evidence="13 14">
    <name type="scientific">Zwartia hollandica</name>
    <dbReference type="NCBI Taxonomy" id="324606"/>
    <lineage>
        <taxon>Bacteria</taxon>
        <taxon>Pseudomonadati</taxon>
        <taxon>Pseudomonadota</taxon>
        <taxon>Betaproteobacteria</taxon>
        <taxon>Burkholderiales</taxon>
        <taxon>Alcaligenaceae</taxon>
        <taxon>Zwartia</taxon>
    </lineage>
</organism>
<dbReference type="Proteomes" id="UP000739565">
    <property type="component" value="Unassembled WGS sequence"/>
</dbReference>
<dbReference type="CDD" id="cd16326">
    <property type="entry name" value="LolB"/>
    <property type="match status" value="1"/>
</dbReference>
<keyword evidence="14" id="KW-1185">Reference proteome</keyword>
<comment type="similarity">
    <text evidence="2">Belongs to the LolB family.</text>
</comment>
<keyword evidence="9" id="KW-0564">Palmitate</keyword>
<evidence type="ECO:0000256" key="10">
    <source>
        <dbReference type="ARBA" id="ARBA00023186"/>
    </source>
</evidence>
<comment type="subunit">
    <text evidence="3">Monomer.</text>
</comment>
<accession>A0A953T0X0</accession>
<dbReference type="Pfam" id="PF03550">
    <property type="entry name" value="LolB"/>
    <property type="match status" value="1"/>
</dbReference>
<dbReference type="GO" id="GO:0009279">
    <property type="term" value="C:cell outer membrane"/>
    <property type="evidence" value="ECO:0007669"/>
    <property type="project" value="UniProtKB-SubCell"/>
</dbReference>
<gene>
    <name evidence="13" type="ORF">KZZ10_03025</name>
</gene>
<keyword evidence="6" id="KW-0732">Signal</keyword>
<protein>
    <recommendedName>
        <fullName evidence="4">Outer-membrane lipoprotein LolB</fullName>
    </recommendedName>
</protein>
<evidence type="ECO:0000256" key="4">
    <source>
        <dbReference type="ARBA" id="ARBA00016202"/>
    </source>
</evidence>
<sequence>MKVTFLLVWVRALVGFTLIALVGCATQQASLAPQPLDSFARSGRFALRVEEPLSPAQAVQGGFSWRDANGRLELDLTNPFGNILARIEVTGKRAVLTQSNGVKLEALTPEELVKTAVGEAIPVKNLRTWLRSQTSAEPAMTRVSRDEQGRVASFEQAGWRVELSRFDASGPRLLVLSRQDDAKKIVIRLVVDGT</sequence>
<dbReference type="InterPro" id="IPR029046">
    <property type="entry name" value="LolA/LolB/LppX"/>
</dbReference>
<evidence type="ECO:0000256" key="3">
    <source>
        <dbReference type="ARBA" id="ARBA00011245"/>
    </source>
</evidence>
<evidence type="ECO:0000256" key="12">
    <source>
        <dbReference type="ARBA" id="ARBA00023288"/>
    </source>
</evidence>
<keyword evidence="5" id="KW-0813">Transport</keyword>
<comment type="caution">
    <text evidence="13">The sequence shown here is derived from an EMBL/GenBank/DDBJ whole genome shotgun (WGS) entry which is preliminary data.</text>
</comment>
<dbReference type="AlphaFoldDB" id="A0A953T0X0"/>
<proteinExistence type="inferred from homology"/>
<reference evidence="13" key="1">
    <citation type="submission" date="2021-07" db="EMBL/GenBank/DDBJ databases">
        <title>New genus and species of the family Alcaligenaceae.</title>
        <authorList>
            <person name="Hahn M.W."/>
        </authorList>
    </citation>
    <scope>NUCLEOTIDE SEQUENCE</scope>
    <source>
        <strain evidence="13">LF4-65</strain>
    </source>
</reference>
<evidence type="ECO:0000313" key="13">
    <source>
        <dbReference type="EMBL" id="MBZ1349608.1"/>
    </source>
</evidence>
<evidence type="ECO:0000256" key="8">
    <source>
        <dbReference type="ARBA" id="ARBA00023136"/>
    </source>
</evidence>
<evidence type="ECO:0000256" key="2">
    <source>
        <dbReference type="ARBA" id="ARBA00009696"/>
    </source>
</evidence>
<dbReference type="Gene3D" id="2.50.20.10">
    <property type="entry name" value="Lipoprotein localisation LolA/LolB/LppX"/>
    <property type="match status" value="1"/>
</dbReference>
<evidence type="ECO:0000256" key="6">
    <source>
        <dbReference type="ARBA" id="ARBA00022729"/>
    </source>
</evidence>
<keyword evidence="7" id="KW-0653">Protein transport</keyword>
<dbReference type="PROSITE" id="PS51257">
    <property type="entry name" value="PROKAR_LIPOPROTEIN"/>
    <property type="match status" value="1"/>
</dbReference>
<evidence type="ECO:0000256" key="9">
    <source>
        <dbReference type="ARBA" id="ARBA00023139"/>
    </source>
</evidence>
<comment type="subcellular location">
    <subcellularLocation>
        <location evidence="1">Cell outer membrane</location>
        <topology evidence="1">Lipid-anchor</topology>
    </subcellularLocation>
</comment>
<dbReference type="EMBL" id="JAHXRI010000005">
    <property type="protein sequence ID" value="MBZ1349608.1"/>
    <property type="molecule type" value="Genomic_DNA"/>
</dbReference>